<evidence type="ECO:0000313" key="3">
    <source>
        <dbReference type="EMBL" id="GAA4926991.1"/>
    </source>
</evidence>
<evidence type="ECO:0000313" key="4">
    <source>
        <dbReference type="Proteomes" id="UP001501436"/>
    </source>
</evidence>
<dbReference type="EMBL" id="BAABJI010000004">
    <property type="protein sequence ID" value="GAA4926991.1"/>
    <property type="molecule type" value="Genomic_DNA"/>
</dbReference>
<feature type="transmembrane region" description="Helical" evidence="1">
    <location>
        <begin position="52"/>
        <end position="71"/>
    </location>
</feature>
<comment type="caution">
    <text evidence="3">The sequence shown here is derived from an EMBL/GenBank/DDBJ whole genome shotgun (WGS) entry which is preliminary data.</text>
</comment>
<feature type="chain" id="PRO_5047084536" evidence="2">
    <location>
        <begin position="26"/>
        <end position="92"/>
    </location>
</feature>
<keyword evidence="1" id="KW-1133">Transmembrane helix</keyword>
<proteinExistence type="predicted"/>
<gene>
    <name evidence="3" type="ORF">GCM10023313_34360</name>
</gene>
<evidence type="ECO:0000256" key="2">
    <source>
        <dbReference type="SAM" id="SignalP"/>
    </source>
</evidence>
<reference evidence="4" key="1">
    <citation type="journal article" date="2019" name="Int. J. Syst. Evol. Microbiol.">
        <title>The Global Catalogue of Microorganisms (GCM) 10K type strain sequencing project: providing services to taxonomists for standard genome sequencing and annotation.</title>
        <authorList>
            <consortium name="The Broad Institute Genomics Platform"/>
            <consortium name="The Broad Institute Genome Sequencing Center for Infectious Disease"/>
            <person name="Wu L."/>
            <person name="Ma J."/>
        </authorList>
    </citation>
    <scope>NUCLEOTIDE SEQUENCE [LARGE SCALE GENOMIC DNA]</scope>
    <source>
        <strain evidence="4">JCM 18283</strain>
    </source>
</reference>
<keyword evidence="1" id="KW-0812">Transmembrane</keyword>
<feature type="signal peptide" evidence="2">
    <location>
        <begin position="1"/>
        <end position="25"/>
    </location>
</feature>
<dbReference type="RefSeq" id="WP_345333200.1">
    <property type="nucleotide sequence ID" value="NZ_BAABJI010000004.1"/>
</dbReference>
<evidence type="ECO:0000256" key="1">
    <source>
        <dbReference type="SAM" id="Phobius"/>
    </source>
</evidence>
<keyword evidence="4" id="KW-1185">Reference proteome</keyword>
<dbReference type="Proteomes" id="UP001501436">
    <property type="component" value="Unassembled WGS sequence"/>
</dbReference>
<sequence>MKAFKLFFVALAAGLVLLSTDVVMAQCAMCSATVESDAQNGGNETAGLNNGILYLLAMPYIAAAIGGYIWYKKYRRKESVELNMRNEKLHLN</sequence>
<protein>
    <submittedName>
        <fullName evidence="3">Uncharacterized protein</fullName>
    </submittedName>
</protein>
<name>A0ABP9GBW9_9SPHI</name>
<organism evidence="3 4">
    <name type="scientific">Mucilaginibacter defluvii</name>
    <dbReference type="NCBI Taxonomy" id="1196019"/>
    <lineage>
        <taxon>Bacteria</taxon>
        <taxon>Pseudomonadati</taxon>
        <taxon>Bacteroidota</taxon>
        <taxon>Sphingobacteriia</taxon>
        <taxon>Sphingobacteriales</taxon>
        <taxon>Sphingobacteriaceae</taxon>
        <taxon>Mucilaginibacter</taxon>
    </lineage>
</organism>
<keyword evidence="1" id="KW-0472">Membrane</keyword>
<accession>A0ABP9GBW9</accession>
<keyword evidence="2" id="KW-0732">Signal</keyword>